<dbReference type="PANTHER" id="PTHR47738">
    <property type="entry name" value="PTS SYSTEM FRUCTOSE-LIKE EIIA COMPONENT-RELATED"/>
    <property type="match status" value="1"/>
</dbReference>
<accession>A0YEU0</accession>
<evidence type="ECO:0000313" key="3">
    <source>
        <dbReference type="EMBL" id="EAW30535.1"/>
    </source>
</evidence>
<dbReference type="InterPro" id="IPR006320">
    <property type="entry name" value="PTS_Nitro_regul"/>
</dbReference>
<dbReference type="InterPro" id="IPR002178">
    <property type="entry name" value="PTS_EIIA_type-2_dom"/>
</dbReference>
<dbReference type="SUPFAM" id="SSF55804">
    <property type="entry name" value="Phoshotransferase/anion transport protein"/>
    <property type="match status" value="1"/>
</dbReference>
<dbReference type="InterPro" id="IPR016152">
    <property type="entry name" value="PTrfase/Anion_transptr"/>
</dbReference>
<organism evidence="3 4">
    <name type="scientific">marine gamma proteobacterium HTCC2143</name>
    <dbReference type="NCBI Taxonomy" id="247633"/>
    <lineage>
        <taxon>Bacteria</taxon>
        <taxon>Pseudomonadati</taxon>
        <taxon>Pseudomonadota</taxon>
        <taxon>Gammaproteobacteria</taxon>
        <taxon>Cellvibrionales</taxon>
        <taxon>Spongiibacteraceae</taxon>
        <taxon>BD1-7 clade</taxon>
    </lineage>
</organism>
<dbReference type="AlphaFoldDB" id="A0YEU0"/>
<dbReference type="eggNOG" id="COG1762">
    <property type="taxonomic scope" value="Bacteria"/>
</dbReference>
<gene>
    <name evidence="3" type="ORF">GP2143_00312</name>
</gene>
<feature type="region of interest" description="Disordered" evidence="1">
    <location>
        <begin position="1"/>
        <end position="22"/>
    </location>
</feature>
<dbReference type="STRING" id="247633.GP2143_00312"/>
<dbReference type="NCBIfam" id="TIGR01419">
    <property type="entry name" value="nitro_reg_IIA"/>
    <property type="match status" value="1"/>
</dbReference>
<proteinExistence type="predicted"/>
<comment type="caution">
    <text evidence="3">The sequence shown here is derived from an EMBL/GenBank/DDBJ whole genome shotgun (WGS) entry which is preliminary data.</text>
</comment>
<dbReference type="GO" id="GO:0009401">
    <property type="term" value="P:phosphoenolpyruvate-dependent sugar phosphotransferase system"/>
    <property type="evidence" value="ECO:0007669"/>
    <property type="project" value="InterPro"/>
</dbReference>
<name>A0YEU0_9GAMM</name>
<dbReference type="Gene3D" id="3.40.930.10">
    <property type="entry name" value="Mannitol-specific EII, Chain A"/>
    <property type="match status" value="1"/>
</dbReference>
<evidence type="ECO:0000256" key="1">
    <source>
        <dbReference type="SAM" id="MobiDB-lite"/>
    </source>
</evidence>
<protein>
    <submittedName>
        <fullName evidence="3">PTS IIA-like nitrogen-regulatory protein PtsN</fullName>
    </submittedName>
</protein>
<reference evidence="3 4" key="1">
    <citation type="journal article" date="2010" name="J. Bacteriol.">
        <title>Genome sequence of the oligotrophic marine Gammaproteobacterium HTCC2143, isolated from the Oregon Coast.</title>
        <authorList>
            <person name="Oh H.M."/>
            <person name="Kang I."/>
            <person name="Ferriera S."/>
            <person name="Giovannoni S.J."/>
            <person name="Cho J.C."/>
        </authorList>
    </citation>
    <scope>NUCLEOTIDE SEQUENCE [LARGE SCALE GENOMIC DNA]</scope>
    <source>
        <strain evidence="3 4">HTCC2143</strain>
    </source>
</reference>
<dbReference type="EMBL" id="AAVT01000007">
    <property type="protein sequence ID" value="EAW30535.1"/>
    <property type="molecule type" value="Genomic_DNA"/>
</dbReference>
<feature type="domain" description="PTS EIIA type-2" evidence="2">
    <location>
        <begin position="5"/>
        <end position="149"/>
    </location>
</feature>
<sequence>MKLHSILSPGRTHNSVPGTSKKRSLEKVAQFICADNPTLDPNQIFDRLIARERLGSTGLGQGIAIPHCRLKSCQEITGCLVKLEKAIDFDAIDGEPVDLLFVLLVPDKAHDEHLTVLARLAELFSDHNFCDQLRHAKNDDELYTTASAY</sequence>
<dbReference type="PANTHER" id="PTHR47738:SF1">
    <property type="entry name" value="NITROGEN REGULATORY PROTEIN"/>
    <property type="match status" value="1"/>
</dbReference>
<dbReference type="Pfam" id="PF00359">
    <property type="entry name" value="PTS_EIIA_2"/>
    <property type="match status" value="1"/>
</dbReference>
<dbReference type="GO" id="GO:0008982">
    <property type="term" value="F:protein-N(PI)-phosphohistidine-sugar phosphotransferase activity"/>
    <property type="evidence" value="ECO:0007669"/>
    <property type="project" value="InterPro"/>
</dbReference>
<dbReference type="PROSITE" id="PS51094">
    <property type="entry name" value="PTS_EIIA_TYPE_2"/>
    <property type="match status" value="1"/>
</dbReference>
<evidence type="ECO:0000259" key="2">
    <source>
        <dbReference type="PROSITE" id="PS51094"/>
    </source>
</evidence>
<evidence type="ECO:0000313" key="4">
    <source>
        <dbReference type="Proteomes" id="UP000004931"/>
    </source>
</evidence>
<dbReference type="Proteomes" id="UP000004931">
    <property type="component" value="Unassembled WGS sequence"/>
</dbReference>
<dbReference type="CDD" id="cd00211">
    <property type="entry name" value="PTS_IIA_fru"/>
    <property type="match status" value="1"/>
</dbReference>
<dbReference type="OrthoDB" id="95460at2"/>
<keyword evidence="4" id="KW-1185">Reference proteome</keyword>
<dbReference type="GO" id="GO:0030295">
    <property type="term" value="F:protein kinase activator activity"/>
    <property type="evidence" value="ECO:0007669"/>
    <property type="project" value="TreeGrafter"/>
</dbReference>
<dbReference type="InterPro" id="IPR051541">
    <property type="entry name" value="PTS_SugarTrans_NitroReg"/>
</dbReference>